<protein>
    <submittedName>
        <fullName evidence="2">Transposase</fullName>
    </submittedName>
</protein>
<evidence type="ECO:0000259" key="1">
    <source>
        <dbReference type="Pfam" id="PF01609"/>
    </source>
</evidence>
<accession>A0ABS0PG22</accession>
<dbReference type="PANTHER" id="PTHR34614:SF2">
    <property type="entry name" value="TRANSPOSASE IS4-LIKE DOMAIN-CONTAINING PROTEIN"/>
    <property type="match status" value="1"/>
</dbReference>
<dbReference type="RefSeq" id="WP_197969578.1">
    <property type="nucleotide sequence ID" value="NZ_JACEGD010000068.1"/>
</dbReference>
<dbReference type="Pfam" id="PF01609">
    <property type="entry name" value="DDE_Tnp_1"/>
    <property type="match status" value="1"/>
</dbReference>
<dbReference type="Proteomes" id="UP001194539">
    <property type="component" value="Unassembled WGS sequence"/>
</dbReference>
<dbReference type="EMBL" id="JACEGD010000068">
    <property type="protein sequence ID" value="MBH5392049.1"/>
    <property type="molecule type" value="Genomic_DNA"/>
</dbReference>
<feature type="domain" description="Transposase IS4-like" evidence="1">
    <location>
        <begin position="21"/>
        <end position="174"/>
    </location>
</feature>
<comment type="caution">
    <text evidence="2">The sequence shown here is derived from an EMBL/GenBank/DDBJ whole genome shotgun (WGS) entry which is preliminary data.</text>
</comment>
<dbReference type="PANTHER" id="PTHR34614">
    <property type="match status" value="1"/>
</dbReference>
<evidence type="ECO:0000313" key="3">
    <source>
        <dbReference type="Proteomes" id="UP001194539"/>
    </source>
</evidence>
<reference evidence="2 3" key="1">
    <citation type="submission" date="2020-07" db="EMBL/GenBank/DDBJ databases">
        <title>Bradyrhizobium diversity isolated from nodules of indigenous legumes of Western Australia.</title>
        <authorList>
            <person name="Klepa M.S."/>
        </authorList>
    </citation>
    <scope>NUCLEOTIDE SEQUENCE [LARGE SCALE GENOMIC DNA]</scope>
    <source>
        <strain evidence="2 3">CNPSo 4019</strain>
    </source>
</reference>
<name>A0ABS0PG22_9BRAD</name>
<dbReference type="InterPro" id="IPR002559">
    <property type="entry name" value="Transposase_11"/>
</dbReference>
<keyword evidence="3" id="KW-1185">Reference proteome</keyword>
<sequence length="211" mass="23693">MRYGHSRDHRRDRPQIVYGLLCTRKGLPIAVEAFDGNTADPSKLRAQVEKVKDRFGISRMALVGDRGMITSARIRDNLRPAGLDWITCLRTPAIKALAQDDGPLQLSLFDERDLAEISAPDLFPGERLIDCRNRDLAAERARKREELLVATERELARLQEQVGRRHSRLKSSAEIGMAVGAVLNSGFRFIPAGYSDLSRPPFRFEAGHDSE</sequence>
<evidence type="ECO:0000313" key="2">
    <source>
        <dbReference type="EMBL" id="MBH5392049.1"/>
    </source>
</evidence>
<gene>
    <name evidence="2" type="ORF">H1B27_38185</name>
</gene>
<organism evidence="2 3">
    <name type="scientific">Bradyrhizobium diversitatis</name>
    <dbReference type="NCBI Taxonomy" id="2755406"/>
    <lineage>
        <taxon>Bacteria</taxon>
        <taxon>Pseudomonadati</taxon>
        <taxon>Pseudomonadota</taxon>
        <taxon>Alphaproteobacteria</taxon>
        <taxon>Hyphomicrobiales</taxon>
        <taxon>Nitrobacteraceae</taxon>
        <taxon>Bradyrhizobium</taxon>
    </lineage>
</organism>
<proteinExistence type="predicted"/>